<sequence length="423" mass="48042">MIVEKLLLHVLIVLTPILIVHFFFDETKSKSSPVVLAALHIMAAMLCMGFSYQEFGLHWDLRYVPMVLAFLYGGPKAGWAVCIAIFIMRTFIGGEHLFIAYASITVSAIISYLFARYNKQINSKWKRVRFVIFVAFFPTIIKLGLTFLLLVDNKDLYSHYFETIYYVGIYAITLAIAMVFGALLLEEMNEKKKMKEEMYHSEKLNTIGELAASIAHEVRNPLTVVKGFFQLMEKEETGKKKDYYTISLGELHRAEEIISDYLNFAKPQFKHIEKVEISQLTREMIHFLTPYAIKGNVDLSLDRSVEAFVRTDRNQLKQALINLIKNAIEATPPKGKVTVSIQKNNEKIQVTIRDTGKGMTTEQLNRIGKLFYSTKEKGTGLGMMVSLRIIEEIGGSLTLTSEIGVGTVSVVILPSMQKEQQHI</sequence>
<dbReference type="InterPro" id="IPR036097">
    <property type="entry name" value="HisK_dim/P_sf"/>
</dbReference>
<evidence type="ECO:0000313" key="16">
    <source>
        <dbReference type="EMBL" id="TWI54511.1"/>
    </source>
</evidence>
<evidence type="ECO:0000256" key="5">
    <source>
        <dbReference type="ARBA" id="ARBA00022553"/>
    </source>
</evidence>
<dbReference type="CDD" id="cd00082">
    <property type="entry name" value="HisKA"/>
    <property type="match status" value="1"/>
</dbReference>
<keyword evidence="11 14" id="KW-1133">Transmembrane helix</keyword>
<dbReference type="AlphaFoldDB" id="A0A562QCN0"/>
<feature type="transmembrane region" description="Helical" evidence="14">
    <location>
        <begin position="130"/>
        <end position="151"/>
    </location>
</feature>
<dbReference type="SMART" id="SM00387">
    <property type="entry name" value="HATPase_c"/>
    <property type="match status" value="1"/>
</dbReference>
<feature type="domain" description="Histidine kinase" evidence="15">
    <location>
        <begin position="213"/>
        <end position="417"/>
    </location>
</feature>
<dbReference type="EMBL" id="VLKZ01000009">
    <property type="protein sequence ID" value="TWI54511.1"/>
    <property type="molecule type" value="Genomic_DNA"/>
</dbReference>
<keyword evidence="7 14" id="KW-0812">Transmembrane</keyword>
<evidence type="ECO:0000256" key="1">
    <source>
        <dbReference type="ARBA" id="ARBA00000085"/>
    </source>
</evidence>
<evidence type="ECO:0000256" key="13">
    <source>
        <dbReference type="ARBA" id="ARBA00023136"/>
    </source>
</evidence>
<feature type="transmembrane region" description="Helical" evidence="14">
    <location>
        <begin position="7"/>
        <end position="24"/>
    </location>
</feature>
<dbReference type="Pfam" id="PF02518">
    <property type="entry name" value="HATPase_c"/>
    <property type="match status" value="1"/>
</dbReference>
<dbReference type="InterPro" id="IPR005467">
    <property type="entry name" value="His_kinase_dom"/>
</dbReference>
<keyword evidence="9 16" id="KW-0418">Kinase</keyword>
<evidence type="ECO:0000256" key="4">
    <source>
        <dbReference type="ARBA" id="ARBA00022475"/>
    </source>
</evidence>
<evidence type="ECO:0000259" key="15">
    <source>
        <dbReference type="PROSITE" id="PS50109"/>
    </source>
</evidence>
<comment type="catalytic activity">
    <reaction evidence="1">
        <text>ATP + protein L-histidine = ADP + protein N-phospho-L-histidine.</text>
        <dbReference type="EC" id="2.7.13.3"/>
    </reaction>
</comment>
<dbReference type="PANTHER" id="PTHR43065:SF46">
    <property type="entry name" value="C4-DICARBOXYLATE TRANSPORT SENSOR PROTEIN DCTB"/>
    <property type="match status" value="1"/>
</dbReference>
<dbReference type="InterPro" id="IPR003661">
    <property type="entry name" value="HisK_dim/P_dom"/>
</dbReference>
<feature type="transmembrane region" description="Helical" evidence="14">
    <location>
        <begin position="36"/>
        <end position="55"/>
    </location>
</feature>
<keyword evidence="6" id="KW-0808">Transferase</keyword>
<dbReference type="GO" id="GO:0000155">
    <property type="term" value="F:phosphorelay sensor kinase activity"/>
    <property type="evidence" value="ECO:0007669"/>
    <property type="project" value="InterPro"/>
</dbReference>
<accession>A0A562QCN0</accession>
<feature type="transmembrane region" description="Helical" evidence="14">
    <location>
        <begin position="163"/>
        <end position="185"/>
    </location>
</feature>
<keyword evidence="17" id="KW-1185">Reference proteome</keyword>
<dbReference type="SMART" id="SM00388">
    <property type="entry name" value="HisKA"/>
    <property type="match status" value="1"/>
</dbReference>
<dbReference type="RefSeq" id="WP_158640056.1">
    <property type="nucleotide sequence ID" value="NZ_VLKZ01000009.1"/>
</dbReference>
<evidence type="ECO:0000256" key="9">
    <source>
        <dbReference type="ARBA" id="ARBA00022777"/>
    </source>
</evidence>
<dbReference type="EC" id="2.7.13.3" evidence="3"/>
<dbReference type="SUPFAM" id="SSF55874">
    <property type="entry name" value="ATPase domain of HSP90 chaperone/DNA topoisomerase II/histidine kinase"/>
    <property type="match status" value="1"/>
</dbReference>
<dbReference type="GO" id="GO:0071555">
    <property type="term" value="P:cell wall organization"/>
    <property type="evidence" value="ECO:0007669"/>
    <property type="project" value="InterPro"/>
</dbReference>
<dbReference type="Gene3D" id="3.30.565.10">
    <property type="entry name" value="Histidine kinase-like ATPase, C-terminal domain"/>
    <property type="match status" value="1"/>
</dbReference>
<evidence type="ECO:0000256" key="7">
    <source>
        <dbReference type="ARBA" id="ARBA00022692"/>
    </source>
</evidence>
<dbReference type="Pfam" id="PF00512">
    <property type="entry name" value="HisKA"/>
    <property type="match status" value="1"/>
</dbReference>
<dbReference type="CDD" id="cd00075">
    <property type="entry name" value="HATPase"/>
    <property type="match status" value="1"/>
</dbReference>
<organism evidence="16 17">
    <name type="scientific">Halalkalibacter nanhaiisediminis</name>
    <dbReference type="NCBI Taxonomy" id="688079"/>
    <lineage>
        <taxon>Bacteria</taxon>
        <taxon>Bacillati</taxon>
        <taxon>Bacillota</taxon>
        <taxon>Bacilli</taxon>
        <taxon>Bacillales</taxon>
        <taxon>Bacillaceae</taxon>
        <taxon>Halalkalibacter</taxon>
    </lineage>
</organism>
<dbReference type="SUPFAM" id="SSF47384">
    <property type="entry name" value="Homodimeric domain of signal transducing histidine kinase"/>
    <property type="match status" value="1"/>
</dbReference>
<name>A0A562QCN0_9BACI</name>
<keyword evidence="5" id="KW-0597">Phosphoprotein</keyword>
<evidence type="ECO:0000256" key="8">
    <source>
        <dbReference type="ARBA" id="ARBA00022741"/>
    </source>
</evidence>
<dbReference type="InterPro" id="IPR004358">
    <property type="entry name" value="Sig_transdc_His_kin-like_C"/>
</dbReference>
<evidence type="ECO:0000256" key="10">
    <source>
        <dbReference type="ARBA" id="ARBA00022840"/>
    </source>
</evidence>
<evidence type="ECO:0000256" key="6">
    <source>
        <dbReference type="ARBA" id="ARBA00022679"/>
    </source>
</evidence>
<dbReference type="Pfam" id="PF07694">
    <property type="entry name" value="5TM-5TMR_LYT"/>
    <property type="match status" value="1"/>
</dbReference>
<dbReference type="Proteomes" id="UP000315711">
    <property type="component" value="Unassembled WGS sequence"/>
</dbReference>
<comment type="caution">
    <text evidence="16">The sequence shown here is derived from an EMBL/GenBank/DDBJ whole genome shotgun (WGS) entry which is preliminary data.</text>
</comment>
<evidence type="ECO:0000313" key="17">
    <source>
        <dbReference type="Proteomes" id="UP000315711"/>
    </source>
</evidence>
<keyword evidence="10" id="KW-0067">ATP-binding</keyword>
<dbReference type="PROSITE" id="PS50109">
    <property type="entry name" value="HIS_KIN"/>
    <property type="match status" value="1"/>
</dbReference>
<keyword evidence="8" id="KW-0547">Nucleotide-binding</keyword>
<feature type="transmembrane region" description="Helical" evidence="14">
    <location>
        <begin position="67"/>
        <end position="92"/>
    </location>
</feature>
<evidence type="ECO:0000256" key="11">
    <source>
        <dbReference type="ARBA" id="ARBA00022989"/>
    </source>
</evidence>
<evidence type="ECO:0000256" key="3">
    <source>
        <dbReference type="ARBA" id="ARBA00012438"/>
    </source>
</evidence>
<reference evidence="16 17" key="1">
    <citation type="journal article" date="2015" name="Stand. Genomic Sci.">
        <title>Genomic Encyclopedia of Bacterial and Archaeal Type Strains, Phase III: the genomes of soil and plant-associated and newly described type strains.</title>
        <authorList>
            <person name="Whitman W.B."/>
            <person name="Woyke T."/>
            <person name="Klenk H.P."/>
            <person name="Zhou Y."/>
            <person name="Lilburn T.G."/>
            <person name="Beck B.J."/>
            <person name="De Vos P."/>
            <person name="Vandamme P."/>
            <person name="Eisen J.A."/>
            <person name="Garrity G."/>
            <person name="Hugenholtz P."/>
            <person name="Kyrpides N.C."/>
        </authorList>
    </citation>
    <scope>NUCLEOTIDE SEQUENCE [LARGE SCALE GENOMIC DNA]</scope>
    <source>
        <strain evidence="16 17">CGMCC 1.10116</strain>
    </source>
</reference>
<protein>
    <recommendedName>
        <fullName evidence="3">histidine kinase</fullName>
        <ecNumber evidence="3">2.7.13.3</ecNumber>
    </recommendedName>
</protein>
<dbReference type="OrthoDB" id="9815750at2"/>
<dbReference type="GO" id="GO:0005886">
    <property type="term" value="C:plasma membrane"/>
    <property type="evidence" value="ECO:0007669"/>
    <property type="project" value="UniProtKB-SubCell"/>
</dbReference>
<evidence type="ECO:0000256" key="12">
    <source>
        <dbReference type="ARBA" id="ARBA00023012"/>
    </source>
</evidence>
<dbReference type="InterPro" id="IPR003594">
    <property type="entry name" value="HATPase_dom"/>
</dbReference>
<evidence type="ECO:0000256" key="2">
    <source>
        <dbReference type="ARBA" id="ARBA00004651"/>
    </source>
</evidence>
<dbReference type="PRINTS" id="PR00344">
    <property type="entry name" value="BCTRLSENSOR"/>
</dbReference>
<dbReference type="Gene3D" id="1.10.1760.20">
    <property type="match status" value="1"/>
</dbReference>
<feature type="transmembrane region" description="Helical" evidence="14">
    <location>
        <begin position="98"/>
        <end position="118"/>
    </location>
</feature>
<proteinExistence type="predicted"/>
<gene>
    <name evidence="16" type="ORF">IQ10_03064</name>
</gene>
<dbReference type="GO" id="GO:0005524">
    <property type="term" value="F:ATP binding"/>
    <property type="evidence" value="ECO:0007669"/>
    <property type="project" value="UniProtKB-KW"/>
</dbReference>
<evidence type="ECO:0000256" key="14">
    <source>
        <dbReference type="SAM" id="Phobius"/>
    </source>
</evidence>
<comment type="subcellular location">
    <subcellularLocation>
        <location evidence="2">Cell membrane</location>
        <topology evidence="2">Multi-pass membrane protein</topology>
    </subcellularLocation>
</comment>
<keyword evidence="12" id="KW-0902">Two-component regulatory system</keyword>
<dbReference type="Gene3D" id="1.10.287.130">
    <property type="match status" value="1"/>
</dbReference>
<keyword evidence="4" id="KW-1003">Cell membrane</keyword>
<dbReference type="PANTHER" id="PTHR43065">
    <property type="entry name" value="SENSOR HISTIDINE KINASE"/>
    <property type="match status" value="1"/>
</dbReference>
<dbReference type="InterPro" id="IPR011620">
    <property type="entry name" value="Sig_transdc_His_kinase_LytS_TM"/>
</dbReference>
<keyword evidence="13 14" id="KW-0472">Membrane</keyword>
<dbReference type="InterPro" id="IPR036890">
    <property type="entry name" value="HATPase_C_sf"/>
</dbReference>